<name>A0A387AS46_9LACO</name>
<proteinExistence type="predicted"/>
<keyword evidence="2" id="KW-1185">Reference proteome</keyword>
<sequence>MDESKSNIVDTIKQNISDKKYQAAVNLSREYLENHKSSAALVLQVEALIKLKQYVMAKELVMEEPNSFVSNLGDFLLLVKVLVKNNEFIKAREVLTSFEENNEEYFENGMKMLNDAEEMFRKNSSKTLDELAKQYYHASSQTTLYKQKKAFMSGQHLPYKEFVKYSRFVLMDPFVQLMLKSEIIDTLRKINCDDTIEINWIDNEDKKIVPNQLSSLDDMSSYQYILKRIISDYQSNPEKMYLISSYFNHQSILMYPFNDDIIKDFKNWYDLTIQEYLRDQTYDTADEHGYLEYIKFIKDQFNSIK</sequence>
<accession>A0A387AS46</accession>
<dbReference type="OrthoDB" id="1655898at2"/>
<evidence type="ECO:0000313" key="2">
    <source>
        <dbReference type="Proteomes" id="UP000272003"/>
    </source>
</evidence>
<dbReference type="AlphaFoldDB" id="A0A387AS46"/>
<dbReference type="KEGG" id="abom:D7I45_02790"/>
<dbReference type="EMBL" id="CP032626">
    <property type="protein sequence ID" value="AYF92468.1"/>
    <property type="molecule type" value="Genomic_DNA"/>
</dbReference>
<protein>
    <submittedName>
        <fullName evidence="1">Uncharacterized protein</fullName>
    </submittedName>
</protein>
<dbReference type="RefSeq" id="WP_120784236.1">
    <property type="nucleotide sequence ID" value="NZ_CP032626.1"/>
</dbReference>
<organism evidence="1 2">
    <name type="scientific">Apilactobacillus bombintestini</name>
    <dbReference type="NCBI Taxonomy" id="2419772"/>
    <lineage>
        <taxon>Bacteria</taxon>
        <taxon>Bacillati</taxon>
        <taxon>Bacillota</taxon>
        <taxon>Bacilli</taxon>
        <taxon>Lactobacillales</taxon>
        <taxon>Lactobacillaceae</taxon>
        <taxon>Apilactobacillus</taxon>
    </lineage>
</organism>
<evidence type="ECO:0000313" key="1">
    <source>
        <dbReference type="EMBL" id="AYF92468.1"/>
    </source>
</evidence>
<reference evidence="1 2" key="1">
    <citation type="submission" date="2018-09" db="EMBL/GenBank/DDBJ databases">
        <title>Genome sequencing of strain BHWM-4.</title>
        <authorList>
            <person name="Heo J."/>
            <person name="Kim S.-J."/>
            <person name="Kwon S.-W."/>
        </authorList>
    </citation>
    <scope>NUCLEOTIDE SEQUENCE [LARGE SCALE GENOMIC DNA]</scope>
    <source>
        <strain evidence="1 2">BHWM-4</strain>
    </source>
</reference>
<dbReference type="Proteomes" id="UP000272003">
    <property type="component" value="Chromosome"/>
</dbReference>
<gene>
    <name evidence="1" type="ORF">D7I45_02790</name>
</gene>